<dbReference type="Pfam" id="PF14223">
    <property type="entry name" value="Retrotran_gag_2"/>
    <property type="match status" value="1"/>
</dbReference>
<name>A0A8D9GD98_BRACM</name>
<gene>
    <name evidence="2" type="ORF">BRAPAZ1V2_A05P33770.2</name>
</gene>
<protein>
    <recommendedName>
        <fullName evidence="1">Retrovirus-related Pol polyprotein from transposon TNT 1-94-like beta-barrel domain-containing protein</fullName>
    </recommendedName>
</protein>
<sequence length="399" mass="45083">MAASTKKISGELNFETWAPSTKTTLMQKGLWEVVENGVPPDPSKNPKLSATIQPEELSKWRDLVVKDTKALQVIQSSLPNSAFRKTLSASSAKDAWDLLKNGNKAVELVRLEKQFEELSMKEGETIESYVGRVTVILEEMRRLNRVKSKYEVNKKVLSSLKMPYTIVAPCLEENAEIMENMSLESLPDFFDFYDSVSEEVCLLMMKGMSLDSTRGKWCGMCKKRNHNEEDCYYNPRNGSSRRGNKNQVQQVEEVEVEYLMHAEEVLGEGTCDEDVWMVHPCGTTNHMTPNDKYFSGLDRTHKAYVGLSDGKVLRVEGRGDVKIVMKDGKKKTMKNVLFVPGLKENVLSLDELTARGYSARMEPKKCTFHDRTGAVFGEPVWDERGPALRLNVVEGNLTS</sequence>
<dbReference type="InterPro" id="IPR054722">
    <property type="entry name" value="PolX-like_BBD"/>
</dbReference>
<feature type="domain" description="Retrovirus-related Pol polyprotein from transposon TNT 1-94-like beta-barrel" evidence="1">
    <location>
        <begin position="282"/>
        <end position="357"/>
    </location>
</feature>
<dbReference type="Gramene" id="A05p33770.2_BraZ1">
    <property type="protein sequence ID" value="A05p33770.2_BraZ1.CDS"/>
    <property type="gene ID" value="A05g33770.2_BraZ1"/>
</dbReference>
<dbReference type="EMBL" id="LS974621">
    <property type="protein sequence ID" value="CAG7876856.1"/>
    <property type="molecule type" value="Genomic_DNA"/>
</dbReference>
<accession>A0A8D9GD98</accession>
<dbReference type="PANTHER" id="PTHR35317">
    <property type="entry name" value="OS04G0629600 PROTEIN"/>
    <property type="match status" value="1"/>
</dbReference>
<dbReference type="AlphaFoldDB" id="A0A8D9GD98"/>
<organism evidence="2 3">
    <name type="scientific">Brassica campestris</name>
    <name type="common">Field mustard</name>
    <dbReference type="NCBI Taxonomy" id="3711"/>
    <lineage>
        <taxon>Eukaryota</taxon>
        <taxon>Viridiplantae</taxon>
        <taxon>Streptophyta</taxon>
        <taxon>Embryophyta</taxon>
        <taxon>Tracheophyta</taxon>
        <taxon>Spermatophyta</taxon>
        <taxon>Magnoliopsida</taxon>
        <taxon>eudicotyledons</taxon>
        <taxon>Gunneridae</taxon>
        <taxon>Pentapetalae</taxon>
        <taxon>rosids</taxon>
        <taxon>malvids</taxon>
        <taxon>Brassicales</taxon>
        <taxon>Brassicaceae</taxon>
        <taxon>Brassiceae</taxon>
        <taxon>Brassica</taxon>
    </lineage>
</organism>
<dbReference type="Pfam" id="PF22936">
    <property type="entry name" value="Pol_BBD"/>
    <property type="match status" value="1"/>
</dbReference>
<proteinExistence type="predicted"/>
<reference evidence="2 3" key="1">
    <citation type="submission" date="2021-07" db="EMBL/GenBank/DDBJ databases">
        <authorList>
            <consortium name="Genoscope - CEA"/>
            <person name="William W."/>
        </authorList>
    </citation>
    <scope>NUCLEOTIDE SEQUENCE [LARGE SCALE GENOMIC DNA]</scope>
</reference>
<dbReference type="Proteomes" id="UP000694005">
    <property type="component" value="Chromosome A05"/>
</dbReference>
<dbReference type="PANTHER" id="PTHR35317:SF35">
    <property type="entry name" value="DUF4219 DOMAIN-CONTAINING PROTEIN"/>
    <property type="match status" value="1"/>
</dbReference>
<evidence type="ECO:0000259" key="1">
    <source>
        <dbReference type="Pfam" id="PF22936"/>
    </source>
</evidence>
<evidence type="ECO:0000313" key="2">
    <source>
        <dbReference type="EMBL" id="CAG7876856.1"/>
    </source>
</evidence>
<evidence type="ECO:0000313" key="3">
    <source>
        <dbReference type="Proteomes" id="UP000694005"/>
    </source>
</evidence>